<dbReference type="Proteomes" id="UP000711995">
    <property type="component" value="Unassembled WGS sequence"/>
</dbReference>
<sequence>MALIQIQNFIEDDIHQSNSIELMASWQLWLASNDPFLRLDSGSNSFYIESGAFFAMDRPSRWYRTVGENVSITQAQIDVGGNFKAHTSYQIYLVDDGKQGIFLISEDRDAPVGFESHQALWIAQFRTKENGIIEVTSTVDLQMSRGGSMIAIGSPFVQYPGIPSPEDLYPRQQWKNISNQFPGDFFRVEGGLASTFGSGRQEESVPNIKGEYSFFDGVNASIPMGFVHTFFGAFLAKSTSTNRVITHTSGATNLSSGLVFDASRSHPAYGRRNEVAPQNQTIRLWVRVG</sequence>
<protein>
    <submittedName>
        <fullName evidence="1">Uncharacterized protein</fullName>
    </submittedName>
</protein>
<keyword evidence="2" id="KW-1185">Reference proteome</keyword>
<proteinExistence type="predicted"/>
<reference evidence="1 2" key="1">
    <citation type="submission" date="2020-03" db="EMBL/GenBank/DDBJ databases">
        <title>Spirochaetal bacteria isolated from arthropods constitute a novel genus Entomospira genus novum within the order Spirochaetales.</title>
        <authorList>
            <person name="Grana-Miraglia L."/>
            <person name="Sikutova S."/>
            <person name="Fingerle V."/>
            <person name="Sing A."/>
            <person name="Castillo-Ramirez S."/>
            <person name="Margos G."/>
            <person name="Rudolf I."/>
        </authorList>
    </citation>
    <scope>NUCLEOTIDE SEQUENCE [LARGE SCALE GENOMIC DNA]</scope>
    <source>
        <strain evidence="1 2">BR193</strain>
    </source>
</reference>
<accession>A0A968GDB2</accession>
<dbReference type="RefSeq" id="WP_167700983.1">
    <property type="nucleotide sequence ID" value="NZ_CP118175.1"/>
</dbReference>
<dbReference type="EMBL" id="JAATLJ010000002">
    <property type="protein sequence ID" value="NIZ41366.1"/>
    <property type="molecule type" value="Genomic_DNA"/>
</dbReference>
<gene>
    <name evidence="1" type="ORF">HCT14_07590</name>
</gene>
<name>A0A968GDB2_9SPIO</name>
<dbReference type="SUPFAM" id="SSF141658">
    <property type="entry name" value="Bacteriophage trimeric proteins domain"/>
    <property type="match status" value="1"/>
</dbReference>
<dbReference type="AlphaFoldDB" id="A0A968GDB2"/>
<evidence type="ECO:0000313" key="1">
    <source>
        <dbReference type="EMBL" id="NIZ41366.1"/>
    </source>
</evidence>
<organism evidence="1 2">
    <name type="scientific">Entomospira entomophila</name>
    <dbReference type="NCBI Taxonomy" id="2719988"/>
    <lineage>
        <taxon>Bacteria</taxon>
        <taxon>Pseudomonadati</taxon>
        <taxon>Spirochaetota</taxon>
        <taxon>Spirochaetia</taxon>
        <taxon>Spirochaetales</taxon>
        <taxon>Spirochaetaceae</taxon>
        <taxon>Entomospira</taxon>
    </lineage>
</organism>
<evidence type="ECO:0000313" key="2">
    <source>
        <dbReference type="Proteomes" id="UP000711995"/>
    </source>
</evidence>
<comment type="caution">
    <text evidence="1">The sequence shown here is derived from an EMBL/GenBank/DDBJ whole genome shotgun (WGS) entry which is preliminary data.</text>
</comment>